<comment type="caution">
    <text evidence="2">The sequence shown here is derived from an EMBL/GenBank/DDBJ whole genome shotgun (WGS) entry which is preliminary data.</text>
</comment>
<name>A0AAN9I7D4_CLITE</name>
<sequence length="110" mass="12539">MEYLGPRMTSSLEQEDILRRGTKKRKEGGNVPKVNEASLSSDIGITKTIMDSSNDTNDIFGLWIMVKKPARRQPKSTPPFFVNASMDREVKEMRKENDLEDDNESKLMST</sequence>
<keyword evidence="3" id="KW-1185">Reference proteome</keyword>
<dbReference type="Proteomes" id="UP001359559">
    <property type="component" value="Unassembled WGS sequence"/>
</dbReference>
<dbReference type="EMBL" id="JAYKXN010000008">
    <property type="protein sequence ID" value="KAK7262871.1"/>
    <property type="molecule type" value="Genomic_DNA"/>
</dbReference>
<proteinExistence type="predicted"/>
<protein>
    <submittedName>
        <fullName evidence="2">Uncharacterized protein</fullName>
    </submittedName>
</protein>
<accession>A0AAN9I7D4</accession>
<gene>
    <name evidence="2" type="ORF">RJT34_30452</name>
</gene>
<evidence type="ECO:0000256" key="1">
    <source>
        <dbReference type="SAM" id="MobiDB-lite"/>
    </source>
</evidence>
<organism evidence="2 3">
    <name type="scientific">Clitoria ternatea</name>
    <name type="common">Butterfly pea</name>
    <dbReference type="NCBI Taxonomy" id="43366"/>
    <lineage>
        <taxon>Eukaryota</taxon>
        <taxon>Viridiplantae</taxon>
        <taxon>Streptophyta</taxon>
        <taxon>Embryophyta</taxon>
        <taxon>Tracheophyta</taxon>
        <taxon>Spermatophyta</taxon>
        <taxon>Magnoliopsida</taxon>
        <taxon>eudicotyledons</taxon>
        <taxon>Gunneridae</taxon>
        <taxon>Pentapetalae</taxon>
        <taxon>rosids</taxon>
        <taxon>fabids</taxon>
        <taxon>Fabales</taxon>
        <taxon>Fabaceae</taxon>
        <taxon>Papilionoideae</taxon>
        <taxon>50 kb inversion clade</taxon>
        <taxon>NPAAA clade</taxon>
        <taxon>indigoferoid/millettioid clade</taxon>
        <taxon>Phaseoleae</taxon>
        <taxon>Clitoria</taxon>
    </lineage>
</organism>
<evidence type="ECO:0000313" key="2">
    <source>
        <dbReference type="EMBL" id="KAK7262871.1"/>
    </source>
</evidence>
<dbReference type="AlphaFoldDB" id="A0AAN9I7D4"/>
<reference evidence="2 3" key="1">
    <citation type="submission" date="2024-01" db="EMBL/GenBank/DDBJ databases">
        <title>The genomes of 5 underutilized Papilionoideae crops provide insights into root nodulation and disease resistance.</title>
        <authorList>
            <person name="Yuan L."/>
        </authorList>
    </citation>
    <scope>NUCLEOTIDE SEQUENCE [LARGE SCALE GENOMIC DNA]</scope>
    <source>
        <strain evidence="2">LY-2023</strain>
        <tissue evidence="2">Leaf</tissue>
    </source>
</reference>
<feature type="region of interest" description="Disordered" evidence="1">
    <location>
        <begin position="1"/>
        <end position="35"/>
    </location>
</feature>
<evidence type="ECO:0000313" key="3">
    <source>
        <dbReference type="Proteomes" id="UP001359559"/>
    </source>
</evidence>